<dbReference type="AlphaFoldDB" id="N6TLT2"/>
<dbReference type="InterPro" id="IPR040040">
    <property type="entry name" value="ATG11"/>
</dbReference>
<dbReference type="GO" id="GO:0034727">
    <property type="term" value="P:piecemeal microautophagy of the nucleus"/>
    <property type="evidence" value="ECO:0007669"/>
    <property type="project" value="TreeGrafter"/>
</dbReference>
<evidence type="ECO:0000256" key="1">
    <source>
        <dbReference type="SAM" id="MobiDB-lite"/>
    </source>
</evidence>
<dbReference type="PANTHER" id="PTHR13222">
    <property type="entry name" value="RB1-INDUCIBLE COILED-COIL"/>
    <property type="match status" value="1"/>
</dbReference>
<dbReference type="EMBL" id="KB741294">
    <property type="protein sequence ID" value="ENN70195.1"/>
    <property type="molecule type" value="Genomic_DNA"/>
</dbReference>
<dbReference type="GO" id="GO:0060090">
    <property type="term" value="F:molecular adaptor activity"/>
    <property type="evidence" value="ECO:0007669"/>
    <property type="project" value="TreeGrafter"/>
</dbReference>
<sequence length="349" mass="39014">MRSTSMRERSPTLSGESMALEEEEEHWVQQVEGKLWELDNLLVYFHEHLQRLRKHLEVFQQLHIAPIIYMNALVEVVRRRLFSQLFLLWASDLACQQLTIYNEEVTRRKDFNALFDGHFLSALFPGMSDIPPTFATEAPTMFDAQLPNVSAEDIEKLRKQVPDFIENLIVPDMSHVANFFAGKVSGKEKVDDIFRGIEDKLIQAVSDVGLASQLDQNMLKTSSESCLVSAPGVSVPKDDNTSTSIHLLDSTSLSTFPKANTLFQHQSGALSGLMLSRSKSVSPQSPRDVLFQETSSPNTGMQSDFSTDEYYIDESMPSSVGTGNSQGSEFVRQLDTANIVIAMLQVSVA</sequence>
<accession>N6TLT2</accession>
<name>N6TLT2_DENPD</name>
<dbReference type="GO" id="GO:0000045">
    <property type="term" value="P:autophagosome assembly"/>
    <property type="evidence" value="ECO:0007669"/>
    <property type="project" value="InterPro"/>
</dbReference>
<dbReference type="GO" id="GO:0000422">
    <property type="term" value="P:autophagy of mitochondrion"/>
    <property type="evidence" value="ECO:0007669"/>
    <property type="project" value="TreeGrafter"/>
</dbReference>
<protein>
    <submittedName>
        <fullName evidence="2">Uncharacterized protein</fullName>
    </submittedName>
</protein>
<dbReference type="OrthoDB" id="447953at2759"/>
<dbReference type="GO" id="GO:0019901">
    <property type="term" value="F:protein kinase binding"/>
    <property type="evidence" value="ECO:0007669"/>
    <property type="project" value="TreeGrafter"/>
</dbReference>
<dbReference type="GO" id="GO:0034045">
    <property type="term" value="C:phagophore assembly site membrane"/>
    <property type="evidence" value="ECO:0007669"/>
    <property type="project" value="TreeGrafter"/>
</dbReference>
<dbReference type="HOGENOM" id="CLU_795173_0_0_1"/>
<reference evidence="2" key="1">
    <citation type="journal article" date="2013" name="Genome Biol.">
        <title>Draft genome of the mountain pine beetle, Dendroctonus ponderosae Hopkins, a major forest pest.</title>
        <authorList>
            <person name="Keeling C.I."/>
            <person name="Yuen M.M."/>
            <person name="Liao N.Y."/>
            <person name="Docking T.R."/>
            <person name="Chan S.K."/>
            <person name="Taylor G.A."/>
            <person name="Palmquist D.L."/>
            <person name="Jackman S.D."/>
            <person name="Nguyen A."/>
            <person name="Li M."/>
            <person name="Henderson H."/>
            <person name="Janes J.K."/>
            <person name="Zhao Y."/>
            <person name="Pandoh P."/>
            <person name="Moore R."/>
            <person name="Sperling F.A."/>
            <person name="Huber D.P."/>
            <person name="Birol I."/>
            <person name="Jones S.J."/>
            <person name="Bohlmann J."/>
        </authorList>
    </citation>
    <scope>NUCLEOTIDE SEQUENCE</scope>
</reference>
<feature type="non-terminal residue" evidence="2">
    <location>
        <position position="1"/>
    </location>
</feature>
<dbReference type="GO" id="GO:0061723">
    <property type="term" value="P:glycophagy"/>
    <property type="evidence" value="ECO:0007669"/>
    <property type="project" value="TreeGrafter"/>
</dbReference>
<dbReference type="GO" id="GO:0034517">
    <property type="term" value="P:ribophagy"/>
    <property type="evidence" value="ECO:0007669"/>
    <property type="project" value="TreeGrafter"/>
</dbReference>
<gene>
    <name evidence="2" type="ORF">YQE_13075</name>
</gene>
<evidence type="ECO:0000313" key="2">
    <source>
        <dbReference type="EMBL" id="ENN70195.1"/>
    </source>
</evidence>
<dbReference type="PANTHER" id="PTHR13222:SF1">
    <property type="entry name" value="RB1-INDUCIBLE COILED-COIL PROTEIN 1"/>
    <property type="match status" value="1"/>
</dbReference>
<dbReference type="GO" id="GO:1990316">
    <property type="term" value="C:Atg1/ULK1 kinase complex"/>
    <property type="evidence" value="ECO:0007669"/>
    <property type="project" value="TreeGrafter"/>
</dbReference>
<dbReference type="GO" id="GO:0061709">
    <property type="term" value="P:reticulophagy"/>
    <property type="evidence" value="ECO:0007669"/>
    <property type="project" value="TreeGrafter"/>
</dbReference>
<organism evidence="2">
    <name type="scientific">Dendroctonus ponderosae</name>
    <name type="common">Mountain pine beetle</name>
    <dbReference type="NCBI Taxonomy" id="77166"/>
    <lineage>
        <taxon>Eukaryota</taxon>
        <taxon>Metazoa</taxon>
        <taxon>Ecdysozoa</taxon>
        <taxon>Arthropoda</taxon>
        <taxon>Hexapoda</taxon>
        <taxon>Insecta</taxon>
        <taxon>Pterygota</taxon>
        <taxon>Neoptera</taxon>
        <taxon>Endopterygota</taxon>
        <taxon>Coleoptera</taxon>
        <taxon>Polyphaga</taxon>
        <taxon>Cucujiformia</taxon>
        <taxon>Curculionidae</taxon>
        <taxon>Scolytinae</taxon>
        <taxon>Dendroctonus</taxon>
    </lineage>
</organism>
<proteinExistence type="predicted"/>
<feature type="region of interest" description="Disordered" evidence="1">
    <location>
        <begin position="1"/>
        <end position="21"/>
    </location>
</feature>
<feature type="compositionally biased region" description="Basic and acidic residues" evidence="1">
    <location>
        <begin position="1"/>
        <end position="10"/>
    </location>
</feature>